<sequence length="218" mass="24209">MQEQDCRNQPTNQPISYQQSTPRTTRTLRVRDRLLLLLPLMVVMVVAAMVVAVATAAAVMVVEVEVEDGPALEEAGTATAPTPGLIPTSGPVDSTTATPGLIFPRPDDSAEIEASRRLHSRVVRNVSSLSNIEQFNRDYKNSTSQLIQRSKLVSQKQLSDDLNWVVISSIYSFIVAVFETLGMFVHVGRRIINVIQTNAVLVCTKEYVWTKIIKWIDE</sequence>
<feature type="transmembrane region" description="Helical" evidence="2">
    <location>
        <begin position="34"/>
        <end position="62"/>
    </location>
</feature>
<organism evidence="3 4">
    <name type="scientific">Atta colombica</name>
    <dbReference type="NCBI Taxonomy" id="520822"/>
    <lineage>
        <taxon>Eukaryota</taxon>
        <taxon>Metazoa</taxon>
        <taxon>Ecdysozoa</taxon>
        <taxon>Arthropoda</taxon>
        <taxon>Hexapoda</taxon>
        <taxon>Insecta</taxon>
        <taxon>Pterygota</taxon>
        <taxon>Neoptera</taxon>
        <taxon>Endopterygota</taxon>
        <taxon>Hymenoptera</taxon>
        <taxon>Apocrita</taxon>
        <taxon>Aculeata</taxon>
        <taxon>Formicoidea</taxon>
        <taxon>Formicidae</taxon>
        <taxon>Myrmicinae</taxon>
        <taxon>Atta</taxon>
    </lineage>
</organism>
<keyword evidence="4" id="KW-1185">Reference proteome</keyword>
<gene>
    <name evidence="3" type="ORF">ALC53_08369</name>
</gene>
<feature type="compositionally biased region" description="Polar residues" evidence="1">
    <location>
        <begin position="7"/>
        <end position="20"/>
    </location>
</feature>
<proteinExistence type="predicted"/>
<evidence type="ECO:0000313" key="3">
    <source>
        <dbReference type="EMBL" id="KYM81028.1"/>
    </source>
</evidence>
<dbReference type="AlphaFoldDB" id="A0A195B907"/>
<feature type="transmembrane region" description="Helical" evidence="2">
    <location>
        <begin position="162"/>
        <end position="185"/>
    </location>
</feature>
<evidence type="ECO:0000313" key="4">
    <source>
        <dbReference type="Proteomes" id="UP000078540"/>
    </source>
</evidence>
<protein>
    <submittedName>
        <fullName evidence="3">Uncharacterized protein</fullName>
    </submittedName>
</protein>
<dbReference type="EMBL" id="KQ976542">
    <property type="protein sequence ID" value="KYM81028.1"/>
    <property type="molecule type" value="Genomic_DNA"/>
</dbReference>
<reference evidence="3 4" key="1">
    <citation type="submission" date="2015-09" db="EMBL/GenBank/DDBJ databases">
        <title>Atta colombica WGS genome.</title>
        <authorList>
            <person name="Nygaard S."/>
            <person name="Hu H."/>
            <person name="Boomsma J."/>
            <person name="Zhang G."/>
        </authorList>
    </citation>
    <scope>NUCLEOTIDE SEQUENCE [LARGE SCALE GENOMIC DNA]</scope>
    <source>
        <strain evidence="3">Treedump-2</strain>
        <tissue evidence="3">Whole body</tissue>
    </source>
</reference>
<evidence type="ECO:0000256" key="2">
    <source>
        <dbReference type="SAM" id="Phobius"/>
    </source>
</evidence>
<keyword evidence="2" id="KW-0472">Membrane</keyword>
<dbReference type="Proteomes" id="UP000078540">
    <property type="component" value="Unassembled WGS sequence"/>
</dbReference>
<name>A0A195B907_9HYME</name>
<accession>A0A195B907</accession>
<evidence type="ECO:0000256" key="1">
    <source>
        <dbReference type="SAM" id="MobiDB-lite"/>
    </source>
</evidence>
<keyword evidence="2" id="KW-1133">Transmembrane helix</keyword>
<feature type="region of interest" description="Disordered" evidence="1">
    <location>
        <begin position="1"/>
        <end position="24"/>
    </location>
</feature>
<keyword evidence="2" id="KW-0812">Transmembrane</keyword>